<evidence type="ECO:0000259" key="1">
    <source>
        <dbReference type="PROSITE" id="PS51186"/>
    </source>
</evidence>
<dbReference type="EMBL" id="CAADIB010000010">
    <property type="protein sequence ID" value="VFR30706.1"/>
    <property type="molecule type" value="Genomic_DNA"/>
</dbReference>
<evidence type="ECO:0000313" key="6">
    <source>
        <dbReference type="EMBL" id="VFR85998.1"/>
    </source>
</evidence>
<dbReference type="InterPro" id="IPR016181">
    <property type="entry name" value="Acyl_CoA_acyltransferase"/>
</dbReference>
<keyword evidence="6" id="KW-0808">Transferase</keyword>
<proteinExistence type="predicted"/>
<evidence type="ECO:0000313" key="2">
    <source>
        <dbReference type="EMBL" id="VFR30706.1"/>
    </source>
</evidence>
<feature type="domain" description="N-acetyltransferase" evidence="1">
    <location>
        <begin position="9"/>
        <end position="176"/>
    </location>
</feature>
<gene>
    <name evidence="3" type="ORF">ANDO1_0387</name>
    <name evidence="2" type="ORF">ANDO2_0292</name>
    <name evidence="4" type="ORF">BER1_0404</name>
    <name evidence="5" type="ORF">BER2_0404</name>
    <name evidence="6" type="ORF">ISE1_0247</name>
    <name evidence="7" type="ORF">ISE2_0288</name>
</gene>
<accession>A0A484UGU9</accession>
<evidence type="ECO:0000313" key="7">
    <source>
        <dbReference type="EMBL" id="VFR94547.1"/>
    </source>
</evidence>
<reference evidence="6" key="1">
    <citation type="submission" date="2019-03" db="EMBL/GenBank/DDBJ databases">
        <authorList>
            <person name="Danneels B."/>
        </authorList>
    </citation>
    <scope>NUCLEOTIDE SEQUENCE</scope>
</reference>
<evidence type="ECO:0000313" key="3">
    <source>
        <dbReference type="EMBL" id="VFR40229.1"/>
    </source>
</evidence>
<dbReference type="EMBL" id="CAADIN010000032">
    <property type="protein sequence ID" value="VFR94547.1"/>
    <property type="molecule type" value="Genomic_DNA"/>
</dbReference>
<dbReference type="AlphaFoldDB" id="A0A484UGU9"/>
<protein>
    <submittedName>
        <fullName evidence="6">GCN5-related N-acetyltransferase</fullName>
    </submittedName>
</protein>
<dbReference type="Pfam" id="PF00583">
    <property type="entry name" value="Acetyltransf_1"/>
    <property type="match status" value="1"/>
</dbReference>
<dbReference type="EMBL" id="CAADIE010000020">
    <property type="protein sequence ID" value="VFR43321.1"/>
    <property type="molecule type" value="Genomic_DNA"/>
</dbReference>
<dbReference type="EMBL" id="CAADHZ010000028">
    <property type="protein sequence ID" value="VFR40229.1"/>
    <property type="molecule type" value="Genomic_DNA"/>
</dbReference>
<dbReference type="PROSITE" id="PS51186">
    <property type="entry name" value="GNAT"/>
    <property type="match status" value="1"/>
</dbReference>
<dbReference type="EMBL" id="CAADIH010000021">
    <property type="protein sequence ID" value="VFR45306.1"/>
    <property type="molecule type" value="Genomic_DNA"/>
</dbReference>
<evidence type="ECO:0000313" key="4">
    <source>
        <dbReference type="EMBL" id="VFR43321.1"/>
    </source>
</evidence>
<dbReference type="SUPFAM" id="SSF55729">
    <property type="entry name" value="Acyl-CoA N-acyltransferases (Nat)"/>
    <property type="match status" value="1"/>
</dbReference>
<evidence type="ECO:0000313" key="5">
    <source>
        <dbReference type="EMBL" id="VFR45306.1"/>
    </source>
</evidence>
<sequence>MARVSAMSLVLRGMCAADIPDVLDVQAAAYPAILNEEAGFFLNRLALSPATCWVARDAASDAMQGYLVAYPWSGGLPPELGQALPSLPTGADHWFLHDCAVHPRAQGRGVGKALYEAGRRQAWEAGLRHGCLVALAEAVPYWLRLGYATPVVVMPGLAEKLRQYGEGACYLARAMDSVVDRGAAGQGG</sequence>
<name>A0A484UGU9_9ZZZZ</name>
<dbReference type="CDD" id="cd04301">
    <property type="entry name" value="NAT_SF"/>
    <property type="match status" value="1"/>
</dbReference>
<dbReference type="GO" id="GO:0016747">
    <property type="term" value="F:acyltransferase activity, transferring groups other than amino-acyl groups"/>
    <property type="evidence" value="ECO:0007669"/>
    <property type="project" value="InterPro"/>
</dbReference>
<dbReference type="InterPro" id="IPR000182">
    <property type="entry name" value="GNAT_dom"/>
</dbReference>
<dbReference type="Gene3D" id="3.40.630.30">
    <property type="match status" value="1"/>
</dbReference>
<dbReference type="EMBL" id="CAADIM010000026">
    <property type="protein sequence ID" value="VFR85998.1"/>
    <property type="molecule type" value="Genomic_DNA"/>
</dbReference>
<organism evidence="6">
    <name type="scientific">plant metagenome</name>
    <dbReference type="NCBI Taxonomy" id="1297885"/>
    <lineage>
        <taxon>unclassified sequences</taxon>
        <taxon>metagenomes</taxon>
        <taxon>organismal metagenomes</taxon>
    </lineage>
</organism>